<dbReference type="EMBL" id="KZ293817">
    <property type="protein sequence ID" value="PBK79112.1"/>
    <property type="molecule type" value="Genomic_DNA"/>
</dbReference>
<reference evidence="3" key="1">
    <citation type="journal article" date="2017" name="Nat. Ecol. Evol.">
        <title>Genome expansion and lineage-specific genetic innovations in the forest pathogenic fungi Armillaria.</title>
        <authorList>
            <person name="Sipos G."/>
            <person name="Prasanna A.N."/>
            <person name="Walter M.C."/>
            <person name="O'Connor E."/>
            <person name="Balint B."/>
            <person name="Krizsan K."/>
            <person name="Kiss B."/>
            <person name="Hess J."/>
            <person name="Varga T."/>
            <person name="Slot J."/>
            <person name="Riley R."/>
            <person name="Boka B."/>
            <person name="Rigling D."/>
            <person name="Barry K."/>
            <person name="Lee J."/>
            <person name="Mihaltcheva S."/>
            <person name="LaButti K."/>
            <person name="Lipzen A."/>
            <person name="Waldron R."/>
            <person name="Moloney N.M."/>
            <person name="Sperisen C."/>
            <person name="Kredics L."/>
            <person name="Vagvoelgyi C."/>
            <person name="Patrignani A."/>
            <person name="Fitzpatrick D."/>
            <person name="Nagy I."/>
            <person name="Doyle S."/>
            <person name="Anderson J.B."/>
            <person name="Grigoriev I.V."/>
            <person name="Gueldener U."/>
            <person name="Muensterkoetter M."/>
            <person name="Nagy L.G."/>
        </authorList>
    </citation>
    <scope>NUCLEOTIDE SEQUENCE [LARGE SCALE GENOMIC DNA]</scope>
    <source>
        <strain evidence="3">Ar21-2</strain>
    </source>
</reference>
<evidence type="ECO:0000313" key="2">
    <source>
        <dbReference type="EMBL" id="PBK79112.1"/>
    </source>
</evidence>
<sequence length="345" mass="37029">MPRVLPSSLPLPLLSKGSSLPLSSPLAIIEGFSMSKVRMRVDAHIGIKAFDLAGAVPPFLLPPSSWVVSTLAQNARCLTTVKLLKGWFPLLVKSSSISRKSLLICETPDYRETTYRDPVSKVPSTSLSLVLAVTTYRHPVSEVPSTSIFGFGGRLTILSPGLLRDDVSRSGEQGAEHVSIDTECSKNKELRQDDVSPSGEQDGEVGSCRAAHCGESVLTALIRKFPGSKPCGANTTVEFCLDFAVGNEGIRMDDVNPTGGGDMLGTMTALEEVFPRLDVSISEGRTCGRRDRVGKHVPWDPREDPGNDGGVPETRIAILGKSQDVMSGQVDYVIKAIQLASNPRN</sequence>
<feature type="compositionally biased region" description="Basic and acidic residues" evidence="1">
    <location>
        <begin position="168"/>
        <end position="194"/>
    </location>
</feature>
<evidence type="ECO:0000256" key="1">
    <source>
        <dbReference type="SAM" id="MobiDB-lite"/>
    </source>
</evidence>
<protein>
    <submittedName>
        <fullName evidence="2">Uncharacterized protein</fullName>
    </submittedName>
</protein>
<feature type="region of interest" description="Disordered" evidence="1">
    <location>
        <begin position="292"/>
        <end position="312"/>
    </location>
</feature>
<gene>
    <name evidence="2" type="ORF">ARMGADRAFT_1041035</name>
</gene>
<evidence type="ECO:0000313" key="3">
    <source>
        <dbReference type="Proteomes" id="UP000217790"/>
    </source>
</evidence>
<proteinExistence type="predicted"/>
<dbReference type="InParanoid" id="A0A2H3CIV3"/>
<dbReference type="Proteomes" id="UP000217790">
    <property type="component" value="Unassembled WGS sequence"/>
</dbReference>
<feature type="region of interest" description="Disordered" evidence="1">
    <location>
        <begin position="168"/>
        <end position="205"/>
    </location>
</feature>
<keyword evidence="3" id="KW-1185">Reference proteome</keyword>
<dbReference type="AlphaFoldDB" id="A0A2H3CIV3"/>
<organism evidence="2 3">
    <name type="scientific">Armillaria gallica</name>
    <name type="common">Bulbous honey fungus</name>
    <name type="synonym">Armillaria bulbosa</name>
    <dbReference type="NCBI Taxonomy" id="47427"/>
    <lineage>
        <taxon>Eukaryota</taxon>
        <taxon>Fungi</taxon>
        <taxon>Dikarya</taxon>
        <taxon>Basidiomycota</taxon>
        <taxon>Agaricomycotina</taxon>
        <taxon>Agaricomycetes</taxon>
        <taxon>Agaricomycetidae</taxon>
        <taxon>Agaricales</taxon>
        <taxon>Marasmiineae</taxon>
        <taxon>Physalacriaceae</taxon>
        <taxon>Armillaria</taxon>
    </lineage>
</organism>
<accession>A0A2H3CIV3</accession>
<name>A0A2H3CIV3_ARMGA</name>